<keyword evidence="3" id="KW-1185">Reference proteome</keyword>
<sequence>MTNTPDAERGGGCFDGIHIAGDDEFISCVNREMVNWIRRGPESSGEWTMEMVLRTPFSRFDPPPANKSPNPFSPKELWPEDDIQSDDVSRPGSETGNDHVATPSNLSPDAGTEASTPDFADPDELARKKKIPMYPVI</sequence>
<gene>
    <name evidence="2" type="ORF">CDAR_11981</name>
</gene>
<protein>
    <submittedName>
        <fullName evidence="2">Uncharacterized protein</fullName>
    </submittedName>
</protein>
<dbReference type="AlphaFoldDB" id="A0AAV4M3M3"/>
<proteinExistence type="predicted"/>
<dbReference type="EMBL" id="BPLQ01000045">
    <property type="protein sequence ID" value="GIX66988.1"/>
    <property type="molecule type" value="Genomic_DNA"/>
</dbReference>
<feature type="region of interest" description="Disordered" evidence="1">
    <location>
        <begin position="56"/>
        <end position="137"/>
    </location>
</feature>
<accession>A0AAV4M3M3</accession>
<reference evidence="2 3" key="1">
    <citation type="submission" date="2021-06" db="EMBL/GenBank/DDBJ databases">
        <title>Caerostris darwini draft genome.</title>
        <authorList>
            <person name="Kono N."/>
            <person name="Arakawa K."/>
        </authorList>
    </citation>
    <scope>NUCLEOTIDE SEQUENCE [LARGE SCALE GENOMIC DNA]</scope>
</reference>
<name>A0AAV4M3M3_9ARAC</name>
<organism evidence="2 3">
    <name type="scientific">Caerostris darwini</name>
    <dbReference type="NCBI Taxonomy" id="1538125"/>
    <lineage>
        <taxon>Eukaryota</taxon>
        <taxon>Metazoa</taxon>
        <taxon>Ecdysozoa</taxon>
        <taxon>Arthropoda</taxon>
        <taxon>Chelicerata</taxon>
        <taxon>Arachnida</taxon>
        <taxon>Araneae</taxon>
        <taxon>Araneomorphae</taxon>
        <taxon>Entelegynae</taxon>
        <taxon>Araneoidea</taxon>
        <taxon>Araneidae</taxon>
        <taxon>Caerostris</taxon>
    </lineage>
</organism>
<comment type="caution">
    <text evidence="2">The sequence shown here is derived from an EMBL/GenBank/DDBJ whole genome shotgun (WGS) entry which is preliminary data.</text>
</comment>
<evidence type="ECO:0000256" key="1">
    <source>
        <dbReference type="SAM" id="MobiDB-lite"/>
    </source>
</evidence>
<dbReference type="Proteomes" id="UP001054837">
    <property type="component" value="Unassembled WGS sequence"/>
</dbReference>
<evidence type="ECO:0000313" key="2">
    <source>
        <dbReference type="EMBL" id="GIX66988.1"/>
    </source>
</evidence>
<evidence type="ECO:0000313" key="3">
    <source>
        <dbReference type="Proteomes" id="UP001054837"/>
    </source>
</evidence>